<dbReference type="EMBL" id="LUCM01004232">
    <property type="protein sequence ID" value="KAA0194632.1"/>
    <property type="molecule type" value="Genomic_DNA"/>
</dbReference>
<feature type="non-terminal residue" evidence="2">
    <location>
        <position position="1"/>
    </location>
</feature>
<name>A0A8E0RYF9_9TREM</name>
<proteinExistence type="predicted"/>
<dbReference type="AlphaFoldDB" id="A0A8E0RYF9"/>
<evidence type="ECO:0000313" key="3">
    <source>
        <dbReference type="Proteomes" id="UP000728185"/>
    </source>
</evidence>
<keyword evidence="3" id="KW-1185">Reference proteome</keyword>
<reference evidence="2" key="1">
    <citation type="submission" date="2019-05" db="EMBL/GenBank/DDBJ databases">
        <title>Annotation for the trematode Fasciolopsis buski.</title>
        <authorList>
            <person name="Choi Y.-J."/>
        </authorList>
    </citation>
    <scope>NUCLEOTIDE SEQUENCE</scope>
    <source>
        <strain evidence="2">HT</strain>
        <tissue evidence="2">Whole worm</tissue>
    </source>
</reference>
<feature type="region of interest" description="Disordered" evidence="1">
    <location>
        <begin position="23"/>
        <end position="47"/>
    </location>
</feature>
<gene>
    <name evidence="2" type="ORF">FBUS_11027</name>
</gene>
<dbReference type="OrthoDB" id="308383at2759"/>
<comment type="caution">
    <text evidence="2">The sequence shown here is derived from an EMBL/GenBank/DDBJ whole genome shotgun (WGS) entry which is preliminary data.</text>
</comment>
<feature type="compositionally biased region" description="Basic and acidic residues" evidence="1">
    <location>
        <begin position="23"/>
        <end position="36"/>
    </location>
</feature>
<feature type="region of interest" description="Disordered" evidence="1">
    <location>
        <begin position="234"/>
        <end position="269"/>
    </location>
</feature>
<protein>
    <submittedName>
        <fullName evidence="2">Uncharacterized protein</fullName>
    </submittedName>
</protein>
<evidence type="ECO:0000313" key="2">
    <source>
        <dbReference type="EMBL" id="KAA0194632.1"/>
    </source>
</evidence>
<evidence type="ECO:0000256" key="1">
    <source>
        <dbReference type="SAM" id="MobiDB-lite"/>
    </source>
</evidence>
<organism evidence="2 3">
    <name type="scientific">Fasciolopsis buskii</name>
    <dbReference type="NCBI Taxonomy" id="27845"/>
    <lineage>
        <taxon>Eukaryota</taxon>
        <taxon>Metazoa</taxon>
        <taxon>Spiralia</taxon>
        <taxon>Lophotrochozoa</taxon>
        <taxon>Platyhelminthes</taxon>
        <taxon>Trematoda</taxon>
        <taxon>Digenea</taxon>
        <taxon>Plagiorchiida</taxon>
        <taxon>Echinostomata</taxon>
        <taxon>Echinostomatoidea</taxon>
        <taxon>Fasciolidae</taxon>
        <taxon>Fasciolopsis</taxon>
    </lineage>
</organism>
<feature type="region of interest" description="Disordered" evidence="1">
    <location>
        <begin position="183"/>
        <end position="218"/>
    </location>
</feature>
<accession>A0A8E0RYF9</accession>
<dbReference type="Proteomes" id="UP000728185">
    <property type="component" value="Unassembled WGS sequence"/>
</dbReference>
<sequence>KSGKENFERKPFRGSLLLTVEQSVHEQSDSCPRENDSDNTDSASTESLEVVEIVEKPYIWPDYLMIEHNYFHVPEIGSKIRYRSVVSSAMRRAERRLKQQSVSTFLDDSRVVRQPLNKQSLVSEDNRKRLWLSPSEQSGDDHDNKYDMKCDRKSPWLFQKKRPHMDPEYFSPLLPKSEGVQIDEEDEDQGDNEIIPDNRRSSSDRQSPQQTCKHRIRGSRELASLFTPVLKSQLRRPMNSVADETGEPPLDSPLQTTTTRFKQRTPEEEDYVSPAVILAFCSSRFSTVG</sequence>